<feature type="compositionally biased region" description="Basic and acidic residues" evidence="1">
    <location>
        <begin position="15"/>
        <end position="26"/>
    </location>
</feature>
<organism evidence="2 3">
    <name type="scientific">Phaeosphaeria nodorum (strain SN15 / ATCC MYA-4574 / FGSC 10173)</name>
    <name type="common">Glume blotch fungus</name>
    <name type="synonym">Parastagonospora nodorum</name>
    <dbReference type="NCBI Taxonomy" id="321614"/>
    <lineage>
        <taxon>Eukaryota</taxon>
        <taxon>Fungi</taxon>
        <taxon>Dikarya</taxon>
        <taxon>Ascomycota</taxon>
        <taxon>Pezizomycotina</taxon>
        <taxon>Dothideomycetes</taxon>
        <taxon>Pleosporomycetidae</taxon>
        <taxon>Pleosporales</taxon>
        <taxon>Pleosporineae</taxon>
        <taxon>Phaeosphaeriaceae</taxon>
        <taxon>Parastagonospora</taxon>
    </lineage>
</organism>
<feature type="compositionally biased region" description="Basic and acidic residues" evidence="1">
    <location>
        <begin position="154"/>
        <end position="173"/>
    </location>
</feature>
<evidence type="ECO:0000313" key="2">
    <source>
        <dbReference type="EMBL" id="QRC99104.1"/>
    </source>
</evidence>
<accession>A0A7U2I276</accession>
<dbReference type="VEuPathDB" id="FungiDB:JI435_064450"/>
<reference evidence="3" key="1">
    <citation type="journal article" date="2021" name="BMC Genomics">
        <title>Chromosome-level genome assembly and manually-curated proteome of model necrotroph Parastagonospora nodorum Sn15 reveals a genome-wide trove of candidate effector homologs, and redundancy of virulence-related functions within an accessory chromosome.</title>
        <authorList>
            <person name="Bertazzoni S."/>
            <person name="Jones D.A.B."/>
            <person name="Phan H.T."/>
            <person name="Tan K.-C."/>
            <person name="Hane J.K."/>
        </authorList>
    </citation>
    <scope>NUCLEOTIDE SEQUENCE [LARGE SCALE GENOMIC DNA]</scope>
    <source>
        <strain evidence="3">SN15 / ATCC MYA-4574 / FGSC 10173)</strain>
    </source>
</reference>
<evidence type="ECO:0000256" key="1">
    <source>
        <dbReference type="SAM" id="MobiDB-lite"/>
    </source>
</evidence>
<proteinExistence type="predicted"/>
<evidence type="ECO:0000313" key="3">
    <source>
        <dbReference type="Proteomes" id="UP000663193"/>
    </source>
</evidence>
<dbReference type="KEGG" id="pno:SNOG_06445"/>
<feature type="region of interest" description="Disordered" evidence="1">
    <location>
        <begin position="1"/>
        <end position="45"/>
    </location>
</feature>
<name>A0A7U2I276_PHANO</name>
<dbReference type="Proteomes" id="UP000663193">
    <property type="component" value="Chromosome 9"/>
</dbReference>
<dbReference type="RefSeq" id="XP_001796816.1">
    <property type="nucleotide sequence ID" value="XM_001796764.1"/>
</dbReference>
<protein>
    <submittedName>
        <fullName evidence="2">Uncharacterized protein</fullName>
    </submittedName>
</protein>
<dbReference type="AlphaFoldDB" id="A0A7U2I276"/>
<gene>
    <name evidence="2" type="ORF">JI435_064450</name>
</gene>
<feature type="region of interest" description="Disordered" evidence="1">
    <location>
        <begin position="152"/>
        <end position="173"/>
    </location>
</feature>
<sequence>MLDFEPFISKQTGASKEKPTSRKETETMAEDTQASTEEAEPTTHERILKALADQRAEISKLQNKLKMSRRRATCAEAKVDEAEQRAVQAQFELVEFEEEACEAAEAIEQLSRDLQTARDGEAQANDKAEEAKEQLEEIWKAVQDSGVALLGKRKAAEGPEGHTAKKVRVEPEA</sequence>
<dbReference type="EMBL" id="CP069031">
    <property type="protein sequence ID" value="QRC99104.1"/>
    <property type="molecule type" value="Genomic_DNA"/>
</dbReference>
<keyword evidence="3" id="KW-1185">Reference proteome</keyword>